<reference evidence="3" key="2">
    <citation type="submission" date="2014-09" db="EMBL/GenBank/DDBJ databases">
        <title>Criblamydia sequanensis harbors a mega-plasmid encoding arsenite resistance.</title>
        <authorList>
            <person name="Bertelli C."/>
            <person name="Goesmann A."/>
            <person name="Greub G."/>
        </authorList>
    </citation>
    <scope>NUCLEOTIDE SEQUENCE [LARGE SCALE GENOMIC DNA]</scope>
    <source>
        <strain evidence="3">CRIB-18</strain>
    </source>
</reference>
<dbReference type="SUPFAM" id="SSF53448">
    <property type="entry name" value="Nucleotide-diphospho-sugar transferases"/>
    <property type="match status" value="1"/>
</dbReference>
<dbReference type="PANTHER" id="PTHR10730">
    <property type="entry name" value="PROCOLLAGEN-LYSINE,2-OXOGLUTARATE 5-DIOXYGENASE/GLYCOSYLTRANSFERASE 25 FAMILY MEMBER"/>
    <property type="match status" value="1"/>
</dbReference>
<keyword evidence="1" id="KW-0732">Signal</keyword>
<dbReference type="PANTHER" id="PTHR10730:SF45">
    <property type="entry name" value="PROCOLLAGEN-LYSINE,2-OXOGLUTARATE 5-DIOXYGENASE"/>
    <property type="match status" value="1"/>
</dbReference>
<dbReference type="EMBL" id="CCEJ010000001">
    <property type="protein sequence ID" value="CDR33002.1"/>
    <property type="molecule type" value="Genomic_DNA"/>
</dbReference>
<dbReference type="eggNOG" id="ENOG5033HMH">
    <property type="taxonomic scope" value="Bacteria"/>
</dbReference>
<name>A0A090CXT2_9BACT</name>
<dbReference type="STRING" id="1437425.CSEC_0162"/>
<proteinExistence type="predicted"/>
<feature type="signal peptide" evidence="1">
    <location>
        <begin position="1"/>
        <end position="19"/>
    </location>
</feature>
<dbReference type="RefSeq" id="WP_041016505.1">
    <property type="nucleotide sequence ID" value="NZ_CCEJ010000001.1"/>
</dbReference>
<evidence type="ECO:0000259" key="2">
    <source>
        <dbReference type="Pfam" id="PF25342"/>
    </source>
</evidence>
<gene>
    <name evidence="3" type="ORF">CSEC_0162</name>
</gene>
<dbReference type="AlphaFoldDB" id="A0A090CXT2"/>
<evidence type="ECO:0000256" key="1">
    <source>
        <dbReference type="SAM" id="SignalP"/>
    </source>
</evidence>
<reference evidence="3" key="1">
    <citation type="submission" date="2013-12" db="EMBL/GenBank/DDBJ databases">
        <authorList>
            <person name="Linke B."/>
        </authorList>
    </citation>
    <scope>NUCLEOTIDE SEQUENCE [LARGE SCALE GENOMIC DNA]</scope>
    <source>
        <strain evidence="3">CRIB-18</strain>
    </source>
</reference>
<sequence length="244" mass="27795">MKNFTLFIFLLISSVIVSADESLPLHICTVASRPKPGLQQLLLSAEKFGLKVEVLGMGLPYKKNGQKLSYMKMYLENIPDTDLVLFVDAYDVIFLANENVIKDKFYSFNSPFVISAETNCFPFQELASAYPESPTLFKYLNSGTYMGYAGYIKFLLNEFIIEEDKSDQGQLTKLFLRREHEITLDYYSELFMTLHGIRGNQIKLEKDPKLVHCLLTGSTPSIIHGNGLGKKLYQHIFNTLFGKQ</sequence>
<accession>A0A090CXT2</accession>
<evidence type="ECO:0000313" key="4">
    <source>
        <dbReference type="Proteomes" id="UP000031552"/>
    </source>
</evidence>
<feature type="chain" id="PRO_5001853753" evidence="1">
    <location>
        <begin position="20"/>
        <end position="244"/>
    </location>
</feature>
<dbReference type="Pfam" id="PF25342">
    <property type="entry name" value="GT_PLOD"/>
    <property type="match status" value="1"/>
</dbReference>
<keyword evidence="4" id="KW-1185">Reference proteome</keyword>
<feature type="domain" description="PLOD1-3-like GT" evidence="2">
    <location>
        <begin position="25"/>
        <end position="238"/>
    </location>
</feature>
<dbReference type="OrthoDB" id="3346013at2"/>
<dbReference type="Proteomes" id="UP000031552">
    <property type="component" value="Unassembled WGS sequence"/>
</dbReference>
<comment type="caution">
    <text evidence="3">The sequence shown here is derived from an EMBL/GenBank/DDBJ whole genome shotgun (WGS) entry which is preliminary data.</text>
</comment>
<dbReference type="CDD" id="cd22997">
    <property type="entry name" value="GT_LH"/>
    <property type="match status" value="1"/>
</dbReference>
<dbReference type="InterPro" id="IPR029044">
    <property type="entry name" value="Nucleotide-diphossugar_trans"/>
</dbReference>
<organism evidence="3 4">
    <name type="scientific">Candidatus Criblamydia sequanensis CRIB-18</name>
    <dbReference type="NCBI Taxonomy" id="1437425"/>
    <lineage>
        <taxon>Bacteria</taxon>
        <taxon>Pseudomonadati</taxon>
        <taxon>Chlamydiota</taxon>
        <taxon>Chlamydiia</taxon>
        <taxon>Parachlamydiales</taxon>
        <taxon>Candidatus Criblamydiaceae</taxon>
        <taxon>Candidatus Criblamydia</taxon>
    </lineage>
</organism>
<evidence type="ECO:0000313" key="3">
    <source>
        <dbReference type="EMBL" id="CDR33002.1"/>
    </source>
</evidence>
<protein>
    <submittedName>
        <fullName evidence="3">Secreted protein</fullName>
    </submittedName>
</protein>
<dbReference type="InterPro" id="IPR050757">
    <property type="entry name" value="Collagen_mod_GT25"/>
</dbReference>
<dbReference type="InterPro" id="IPR057589">
    <property type="entry name" value="GT_PLOD"/>
</dbReference>